<protein>
    <recommendedName>
        <fullName evidence="3">asparagine synthase (glutamine-hydrolyzing)</fullName>
        <ecNumber evidence="3">6.3.5.4</ecNumber>
    </recommendedName>
</protein>
<dbReference type="Gene3D" id="3.60.20.10">
    <property type="entry name" value="Glutamine Phosphoribosylpyrophosphate, subunit 1, domain 1"/>
    <property type="match status" value="1"/>
</dbReference>
<dbReference type="EMBL" id="WJNG01000006">
    <property type="protein sequence ID" value="MRH42711.1"/>
    <property type="molecule type" value="Genomic_DNA"/>
</dbReference>
<dbReference type="RefSeq" id="WP_153736358.1">
    <property type="nucleotide sequence ID" value="NZ_WJNG01000006.1"/>
</dbReference>
<keyword evidence="4 9" id="KW-0547">Nucleotide-binding</keyword>
<dbReference type="InterPro" id="IPR029055">
    <property type="entry name" value="Ntn_hydrolases_N"/>
</dbReference>
<dbReference type="InterPro" id="IPR014729">
    <property type="entry name" value="Rossmann-like_a/b/a_fold"/>
</dbReference>
<dbReference type="PANTHER" id="PTHR43284:SF1">
    <property type="entry name" value="ASPARAGINE SYNTHETASE"/>
    <property type="match status" value="1"/>
</dbReference>
<proteinExistence type="inferred from homology"/>
<dbReference type="CDD" id="cd00712">
    <property type="entry name" value="AsnB"/>
    <property type="match status" value="1"/>
</dbReference>
<keyword evidence="12" id="KW-1185">Reference proteome</keyword>
<evidence type="ECO:0000256" key="6">
    <source>
        <dbReference type="ARBA" id="ARBA00022888"/>
    </source>
</evidence>
<dbReference type="SUPFAM" id="SSF56235">
    <property type="entry name" value="N-terminal nucleophile aminohydrolases (Ntn hydrolases)"/>
    <property type="match status" value="1"/>
</dbReference>
<dbReference type="SUPFAM" id="SSF52402">
    <property type="entry name" value="Adenine nucleotide alpha hydrolases-like"/>
    <property type="match status" value="1"/>
</dbReference>
<evidence type="ECO:0000256" key="3">
    <source>
        <dbReference type="ARBA" id="ARBA00012737"/>
    </source>
</evidence>
<dbReference type="InterPro" id="IPR033738">
    <property type="entry name" value="AsnB_N"/>
</dbReference>
<evidence type="ECO:0000313" key="12">
    <source>
        <dbReference type="Proteomes" id="UP000799092"/>
    </source>
</evidence>
<dbReference type="Gene3D" id="3.40.50.620">
    <property type="entry name" value="HUPs"/>
    <property type="match status" value="1"/>
</dbReference>
<gene>
    <name evidence="11" type="ORF">GH741_08425</name>
</gene>
<evidence type="ECO:0000256" key="1">
    <source>
        <dbReference type="ARBA" id="ARBA00005187"/>
    </source>
</evidence>
<dbReference type="OrthoDB" id="9763290at2"/>
<dbReference type="AlphaFoldDB" id="A0A6A8DG03"/>
<dbReference type="PIRSF" id="PIRSF001589">
    <property type="entry name" value="Asn_synthetase_glu-h"/>
    <property type="match status" value="1"/>
</dbReference>
<evidence type="ECO:0000256" key="9">
    <source>
        <dbReference type="PIRSR" id="PIRSR001589-2"/>
    </source>
</evidence>
<keyword evidence="5 9" id="KW-0067">ATP-binding</keyword>
<dbReference type="GO" id="GO:0006529">
    <property type="term" value="P:asparagine biosynthetic process"/>
    <property type="evidence" value="ECO:0007669"/>
    <property type="project" value="UniProtKB-KW"/>
</dbReference>
<dbReference type="InterPro" id="IPR006426">
    <property type="entry name" value="Asn_synth_AEB"/>
</dbReference>
<evidence type="ECO:0000313" key="11">
    <source>
        <dbReference type="EMBL" id="MRH42711.1"/>
    </source>
</evidence>
<evidence type="ECO:0000256" key="5">
    <source>
        <dbReference type="ARBA" id="ARBA00022840"/>
    </source>
</evidence>
<dbReference type="InterPro" id="IPR051786">
    <property type="entry name" value="ASN_synthetase/amidase"/>
</dbReference>
<comment type="pathway">
    <text evidence="1">Amino-acid biosynthesis; L-asparagine biosynthesis; L-asparagine from L-aspartate (L-Gln route): step 1/1.</text>
</comment>
<organism evidence="11 12">
    <name type="scientific">Aquibacillus halophilus</name>
    <dbReference type="NCBI Taxonomy" id="930132"/>
    <lineage>
        <taxon>Bacteria</taxon>
        <taxon>Bacillati</taxon>
        <taxon>Bacillota</taxon>
        <taxon>Bacilli</taxon>
        <taxon>Bacillales</taxon>
        <taxon>Bacillaceae</taxon>
        <taxon>Aquibacillus</taxon>
    </lineage>
</organism>
<dbReference type="Pfam" id="PF00733">
    <property type="entry name" value="Asn_synthase"/>
    <property type="match status" value="1"/>
</dbReference>
<evidence type="ECO:0000259" key="10">
    <source>
        <dbReference type="PROSITE" id="PS51278"/>
    </source>
</evidence>
<evidence type="ECO:0000256" key="2">
    <source>
        <dbReference type="ARBA" id="ARBA00005752"/>
    </source>
</evidence>
<dbReference type="PROSITE" id="PS51278">
    <property type="entry name" value="GATASE_TYPE_2"/>
    <property type="match status" value="1"/>
</dbReference>
<evidence type="ECO:0000256" key="8">
    <source>
        <dbReference type="ARBA" id="ARBA00048741"/>
    </source>
</evidence>
<keyword evidence="7" id="KW-0315">Glutamine amidotransferase</keyword>
<accession>A0A6A8DG03</accession>
<keyword evidence="6" id="KW-0028">Amino-acid biosynthesis</keyword>
<keyword evidence="6" id="KW-0061">Asparagine biosynthesis</keyword>
<sequence length="651" mass="75438">MSAIVGIHNSNHEPVAVEYMQNMMKSLKSYPADEVQIWNDKNVFLGCHAQWITPESVGEKLPYYDYERQLAITIDAIIDNRKDLFNSLQIDQSQRKLIPDSQLILLAYHKWGEEVVKYLDGDFAFMIWDERKQKLFGARDFSGARTLYFHTDHGQFAFSTTIEPLFTIPYIKKKLNEDWLAEFLAIPTIIEAVDMSITVYKSISQVPPSHTITVINGKVIVSRYCTIEVNEELKLGSNEEYGEAFCDVFQKAIYARTRTHGQVGSHLSGGLDSGTVVSFASNNLIKQNKKLHTYSYLAEDSFTDWTPKYYQADESSLVKETVDYVGNITDNYLSFEGMDPLTEVDDFTKLMEMPYKFFENSFWLKGINEIANKQGIKVLLNGARGNHSISWGSSKLNVNYYTSLFKKMRWLKLNSELEYYTKNYHMGKSDILPIVAKKAFPTILNKTTKKSHQFRNEFPTIINPSFANKTNVIERLKQYGLDPTSGPVEDLTKYRKNYFKQLHVWNKSGVAETKLSLRYSLWNRDPTNDINVIRFCLAIPEEQYVLNGMERSFIRRATKDFLPDKVRLNYHTRGIQGADTIHRIAKHWDYFIDELQQLSNDSLVSEFLDLNVIRNCLSRIGTKPRQELIFENDFKVLTRSLIVYRFLKNMG</sequence>
<evidence type="ECO:0000256" key="7">
    <source>
        <dbReference type="ARBA" id="ARBA00022962"/>
    </source>
</evidence>
<comment type="caution">
    <text evidence="11">The sequence shown here is derived from an EMBL/GenBank/DDBJ whole genome shotgun (WGS) entry which is preliminary data.</text>
</comment>
<comment type="similarity">
    <text evidence="2">Belongs to the asparagine synthetase family.</text>
</comment>
<dbReference type="GO" id="GO:0004066">
    <property type="term" value="F:asparagine synthase (glutamine-hydrolyzing) activity"/>
    <property type="evidence" value="ECO:0007669"/>
    <property type="project" value="UniProtKB-EC"/>
</dbReference>
<evidence type="ECO:0000256" key="4">
    <source>
        <dbReference type="ARBA" id="ARBA00022741"/>
    </source>
</evidence>
<feature type="binding site" evidence="9">
    <location>
        <position position="100"/>
    </location>
    <ligand>
        <name>L-glutamine</name>
        <dbReference type="ChEBI" id="CHEBI:58359"/>
    </ligand>
</feature>
<name>A0A6A8DG03_9BACI</name>
<comment type="catalytic activity">
    <reaction evidence="8">
        <text>L-aspartate + L-glutamine + ATP + H2O = L-asparagine + L-glutamate + AMP + diphosphate + H(+)</text>
        <dbReference type="Rhea" id="RHEA:12228"/>
        <dbReference type="ChEBI" id="CHEBI:15377"/>
        <dbReference type="ChEBI" id="CHEBI:15378"/>
        <dbReference type="ChEBI" id="CHEBI:29985"/>
        <dbReference type="ChEBI" id="CHEBI:29991"/>
        <dbReference type="ChEBI" id="CHEBI:30616"/>
        <dbReference type="ChEBI" id="CHEBI:33019"/>
        <dbReference type="ChEBI" id="CHEBI:58048"/>
        <dbReference type="ChEBI" id="CHEBI:58359"/>
        <dbReference type="ChEBI" id="CHEBI:456215"/>
        <dbReference type="EC" id="6.3.5.4"/>
    </reaction>
</comment>
<reference evidence="11" key="1">
    <citation type="submission" date="2019-11" db="EMBL/GenBank/DDBJ databases">
        <authorList>
            <person name="Li J."/>
        </authorList>
    </citation>
    <scope>NUCLEOTIDE SEQUENCE</scope>
    <source>
        <strain evidence="11">B6B</strain>
    </source>
</reference>
<dbReference type="EC" id="6.3.5.4" evidence="3"/>
<dbReference type="PANTHER" id="PTHR43284">
    <property type="entry name" value="ASPARAGINE SYNTHETASE (GLUTAMINE-HYDROLYZING)"/>
    <property type="match status" value="1"/>
</dbReference>
<dbReference type="Pfam" id="PF13537">
    <property type="entry name" value="GATase_7"/>
    <property type="match status" value="1"/>
</dbReference>
<dbReference type="InterPro" id="IPR001962">
    <property type="entry name" value="Asn_synthase"/>
</dbReference>
<dbReference type="InterPro" id="IPR017932">
    <property type="entry name" value="GATase_2_dom"/>
</dbReference>
<feature type="domain" description="Glutamine amidotransferase type-2" evidence="10">
    <location>
        <begin position="2"/>
        <end position="217"/>
    </location>
</feature>
<dbReference type="Proteomes" id="UP000799092">
    <property type="component" value="Unassembled WGS sequence"/>
</dbReference>
<dbReference type="GO" id="GO:0005524">
    <property type="term" value="F:ATP binding"/>
    <property type="evidence" value="ECO:0007669"/>
    <property type="project" value="UniProtKB-KW"/>
</dbReference>